<dbReference type="EMBL" id="BKCJ010010254">
    <property type="protein sequence ID" value="GEU90755.1"/>
    <property type="molecule type" value="Genomic_DNA"/>
</dbReference>
<accession>A0A6L2P1A3</accession>
<feature type="region of interest" description="Disordered" evidence="2">
    <location>
        <begin position="149"/>
        <end position="218"/>
    </location>
</feature>
<organism evidence="4">
    <name type="scientific">Tanacetum cinerariifolium</name>
    <name type="common">Dalmatian daisy</name>
    <name type="synonym">Chrysanthemum cinerariifolium</name>
    <dbReference type="NCBI Taxonomy" id="118510"/>
    <lineage>
        <taxon>Eukaryota</taxon>
        <taxon>Viridiplantae</taxon>
        <taxon>Streptophyta</taxon>
        <taxon>Embryophyta</taxon>
        <taxon>Tracheophyta</taxon>
        <taxon>Spermatophyta</taxon>
        <taxon>Magnoliopsida</taxon>
        <taxon>eudicotyledons</taxon>
        <taxon>Gunneridae</taxon>
        <taxon>Pentapetalae</taxon>
        <taxon>asterids</taxon>
        <taxon>campanulids</taxon>
        <taxon>Asterales</taxon>
        <taxon>Asteraceae</taxon>
        <taxon>Asteroideae</taxon>
        <taxon>Anthemideae</taxon>
        <taxon>Anthemidinae</taxon>
        <taxon>Tanacetum</taxon>
    </lineage>
</organism>
<feature type="coiled-coil region" evidence="1">
    <location>
        <begin position="431"/>
        <end position="458"/>
    </location>
</feature>
<keyword evidence="3" id="KW-0732">Signal</keyword>
<evidence type="ECO:0000256" key="2">
    <source>
        <dbReference type="SAM" id="MobiDB-lite"/>
    </source>
</evidence>
<feature type="compositionally biased region" description="Low complexity" evidence="2">
    <location>
        <begin position="79"/>
        <end position="96"/>
    </location>
</feature>
<feature type="signal peptide" evidence="3">
    <location>
        <begin position="1"/>
        <end position="19"/>
    </location>
</feature>
<reference evidence="4" key="1">
    <citation type="journal article" date="2019" name="Sci. Rep.">
        <title>Draft genome of Tanacetum cinerariifolium, the natural source of mosquito coil.</title>
        <authorList>
            <person name="Yamashiro T."/>
            <person name="Shiraishi A."/>
            <person name="Satake H."/>
            <person name="Nakayama K."/>
        </authorList>
    </citation>
    <scope>NUCLEOTIDE SEQUENCE</scope>
</reference>
<keyword evidence="1" id="KW-0175">Coiled coil</keyword>
<sequence>MKVNVAYVQLVLLVYKVVAVFNKVNAAKSRVTTAGWIKQLEEQDMQSTHKGICPGRKEEEAPLKTREFEASKPSNTRITSPHSTTPLDSTTLLSPDHPLAQTSPAPTRASYYRSIARMAIRTQSTLSQGMSARIAKATALSPSLFRKRYRSSYETPSPSSSSTLTTQKRHRGTLELVEDTVDESLNSNNKREGLKDVGPISEDGGHGLEDEGPSLEERRKRRLHLRRVEETPTPRPQVYATWVDPVDGTVYTDIPVDVPPARVPVQTPPSPEWSFGSLLVSPSSPALPTSSGIKSIRRIEGFQYGVLSGFLNSGNGYGNLVGGCETRGGGDGYEGPEEQHELVLVTQLEMMLKCSRCFDTHSCVYLLKLGKPVLDKLVMMIVHEVERNVKKNGIEDDDYMVKVVESKVDTNPSGQMAVPGQDVIVGLSQQVQTLQTTLHGAELQNQQLRTRVTEIESRDGLRKKSRLRLGMIYQQRNRANPTYILTLISGHADYEGYAKEAMTGIMTKQILRECMKKAQADYDSSLVKPKIDNNVDRFITFTSKHTKSKEENKNFGDKSLASHLPQSCLMLTLEGFPFISVNTKEYHSECSGNYRKDNA</sequence>
<comment type="caution">
    <text evidence="4">The sequence shown here is derived from an EMBL/GenBank/DDBJ whole genome shotgun (WGS) entry which is preliminary data.</text>
</comment>
<evidence type="ECO:0000256" key="3">
    <source>
        <dbReference type="SAM" id="SignalP"/>
    </source>
</evidence>
<feature type="compositionally biased region" description="Low complexity" evidence="2">
    <location>
        <begin position="152"/>
        <end position="163"/>
    </location>
</feature>
<gene>
    <name evidence="4" type="ORF">Tci_062733</name>
</gene>
<proteinExistence type="predicted"/>
<protein>
    <recommendedName>
        <fullName evidence="5">Reverse transcriptase domain-containing protein</fullName>
    </recommendedName>
</protein>
<evidence type="ECO:0000256" key="1">
    <source>
        <dbReference type="SAM" id="Coils"/>
    </source>
</evidence>
<evidence type="ECO:0008006" key="5">
    <source>
        <dbReference type="Google" id="ProtNLM"/>
    </source>
</evidence>
<name>A0A6L2P1A3_TANCI</name>
<feature type="chain" id="PRO_5026854274" description="Reverse transcriptase domain-containing protein" evidence="3">
    <location>
        <begin position="20"/>
        <end position="599"/>
    </location>
</feature>
<feature type="region of interest" description="Disordered" evidence="2">
    <location>
        <begin position="66"/>
        <end position="108"/>
    </location>
</feature>
<evidence type="ECO:0000313" key="4">
    <source>
        <dbReference type="EMBL" id="GEU90755.1"/>
    </source>
</evidence>
<dbReference type="AlphaFoldDB" id="A0A6L2P1A3"/>